<dbReference type="PANTHER" id="PTHR28088:SF5">
    <property type="entry name" value="TRANSCRIPTIONAL ACTIVATOR HAA1-RELATED"/>
    <property type="match status" value="1"/>
</dbReference>
<evidence type="ECO:0000256" key="3">
    <source>
        <dbReference type="ARBA" id="ARBA00022833"/>
    </source>
</evidence>
<evidence type="ECO:0000313" key="9">
    <source>
        <dbReference type="EMBL" id="EPB85974.1"/>
    </source>
</evidence>
<dbReference type="Pfam" id="PF00649">
    <property type="entry name" value="Copper-fist"/>
    <property type="match status" value="1"/>
</dbReference>
<dbReference type="InParanoid" id="S2J8L2"/>
<sequence>INSENRTAIFNHAQGHRSSRCDHTERHLVIVKRKGRPISQCDECREQRLKRHIHQKCVCPKVSNKKKYLTNTTSNTAKTLNTSRHIMSIEALLLS</sequence>
<dbReference type="AlphaFoldDB" id="S2J8L2"/>
<dbReference type="eggNOG" id="ENOG502S7CA">
    <property type="taxonomic scope" value="Eukaryota"/>
</dbReference>
<keyword evidence="2" id="KW-0479">Metal-binding</keyword>
<dbReference type="SUPFAM" id="SSF57879">
    <property type="entry name" value="Zinc domain conserved in yeast copper-regulated transcription factors"/>
    <property type="match status" value="1"/>
</dbReference>
<keyword evidence="5" id="KW-0805">Transcription regulation</keyword>
<evidence type="ECO:0000256" key="7">
    <source>
        <dbReference type="ARBA" id="ARBA00023242"/>
    </source>
</evidence>
<feature type="non-terminal residue" evidence="9">
    <location>
        <position position="1"/>
    </location>
</feature>
<name>S2J8L2_MUCC1</name>
<dbReference type="SMART" id="SM00412">
    <property type="entry name" value="Cu_FIST"/>
    <property type="match status" value="1"/>
</dbReference>
<evidence type="ECO:0000313" key="10">
    <source>
        <dbReference type="Proteomes" id="UP000014254"/>
    </source>
</evidence>
<dbReference type="GO" id="GO:0006878">
    <property type="term" value="P:intracellular copper ion homeostasis"/>
    <property type="evidence" value="ECO:0007669"/>
    <property type="project" value="TreeGrafter"/>
</dbReference>
<dbReference type="InterPro" id="IPR001083">
    <property type="entry name" value="Cu_fist_DNA-bd_dom"/>
</dbReference>
<gene>
    <name evidence="9" type="ORF">HMPREF1544_07216</name>
</gene>
<dbReference type="InterPro" id="IPR051763">
    <property type="entry name" value="Copper_Homeo_Regul"/>
</dbReference>
<evidence type="ECO:0000256" key="4">
    <source>
        <dbReference type="ARBA" id="ARBA00023008"/>
    </source>
</evidence>
<dbReference type="Gene3D" id="3.90.430.10">
    <property type="entry name" value="Copper fist DNA-binding domain"/>
    <property type="match status" value="1"/>
</dbReference>
<evidence type="ECO:0000256" key="2">
    <source>
        <dbReference type="ARBA" id="ARBA00022723"/>
    </source>
</evidence>
<dbReference type="PANTHER" id="PTHR28088">
    <property type="entry name" value="TRANSCRIPTIONAL ACTIVATOR HAA1-RELATED"/>
    <property type="match status" value="1"/>
</dbReference>
<dbReference type="STRING" id="1220926.S2J8L2"/>
<dbReference type="GO" id="GO:0005507">
    <property type="term" value="F:copper ion binding"/>
    <property type="evidence" value="ECO:0007669"/>
    <property type="project" value="InterPro"/>
</dbReference>
<dbReference type="GO" id="GO:0005634">
    <property type="term" value="C:nucleus"/>
    <property type="evidence" value="ECO:0007669"/>
    <property type="project" value="UniProtKB-SubCell"/>
</dbReference>
<dbReference type="Proteomes" id="UP000014254">
    <property type="component" value="Unassembled WGS sequence"/>
</dbReference>
<dbReference type="GO" id="GO:0000981">
    <property type="term" value="F:DNA-binding transcription factor activity, RNA polymerase II-specific"/>
    <property type="evidence" value="ECO:0007669"/>
    <property type="project" value="TreeGrafter"/>
</dbReference>
<dbReference type="GO" id="GO:0000978">
    <property type="term" value="F:RNA polymerase II cis-regulatory region sequence-specific DNA binding"/>
    <property type="evidence" value="ECO:0007669"/>
    <property type="project" value="TreeGrafter"/>
</dbReference>
<keyword evidence="4" id="KW-0186">Copper</keyword>
<reference evidence="10" key="1">
    <citation type="submission" date="2013-05" db="EMBL/GenBank/DDBJ databases">
        <title>The Genome sequence of Mucor circinelloides f. circinelloides 1006PhL.</title>
        <authorList>
            <consortium name="The Broad Institute Genomics Platform"/>
            <person name="Cuomo C."/>
            <person name="Earl A."/>
            <person name="Findley K."/>
            <person name="Lee S.C."/>
            <person name="Walker B."/>
            <person name="Young S."/>
            <person name="Zeng Q."/>
            <person name="Gargeya S."/>
            <person name="Fitzgerald M."/>
            <person name="Haas B."/>
            <person name="Abouelleil A."/>
            <person name="Allen A.W."/>
            <person name="Alvarado L."/>
            <person name="Arachchi H.M."/>
            <person name="Berlin A.M."/>
            <person name="Chapman S.B."/>
            <person name="Gainer-Dewar J."/>
            <person name="Goldberg J."/>
            <person name="Griggs A."/>
            <person name="Gujja S."/>
            <person name="Hansen M."/>
            <person name="Howarth C."/>
            <person name="Imamovic A."/>
            <person name="Ireland A."/>
            <person name="Larimer J."/>
            <person name="McCowan C."/>
            <person name="Murphy C."/>
            <person name="Pearson M."/>
            <person name="Poon T.W."/>
            <person name="Priest M."/>
            <person name="Roberts A."/>
            <person name="Saif S."/>
            <person name="Shea T."/>
            <person name="Sisk P."/>
            <person name="Sykes S."/>
            <person name="Wortman J."/>
            <person name="Nusbaum C."/>
            <person name="Birren B."/>
        </authorList>
    </citation>
    <scope>NUCLEOTIDE SEQUENCE [LARGE SCALE GENOMIC DNA]</scope>
    <source>
        <strain evidence="10">1006PhL</strain>
    </source>
</reference>
<dbReference type="EMBL" id="KE123999">
    <property type="protein sequence ID" value="EPB85974.1"/>
    <property type="molecule type" value="Genomic_DNA"/>
</dbReference>
<dbReference type="OrthoDB" id="5600085at2759"/>
<evidence type="ECO:0000256" key="6">
    <source>
        <dbReference type="ARBA" id="ARBA00023163"/>
    </source>
</evidence>
<protein>
    <recommendedName>
        <fullName evidence="8">Copper-fist domain-containing protein</fullName>
    </recommendedName>
</protein>
<keyword evidence="3" id="KW-0862">Zinc</keyword>
<evidence type="ECO:0000259" key="8">
    <source>
        <dbReference type="PROSITE" id="PS50073"/>
    </source>
</evidence>
<dbReference type="GO" id="GO:0045944">
    <property type="term" value="P:positive regulation of transcription by RNA polymerase II"/>
    <property type="evidence" value="ECO:0007669"/>
    <property type="project" value="TreeGrafter"/>
</dbReference>
<proteinExistence type="predicted"/>
<dbReference type="PROSITE" id="PS50073">
    <property type="entry name" value="COPPER_FIST_2"/>
    <property type="match status" value="1"/>
</dbReference>
<dbReference type="SMART" id="SM01090">
    <property type="entry name" value="Copper-fist"/>
    <property type="match status" value="1"/>
</dbReference>
<dbReference type="GO" id="GO:0006879">
    <property type="term" value="P:intracellular iron ion homeostasis"/>
    <property type="evidence" value="ECO:0007669"/>
    <property type="project" value="TreeGrafter"/>
</dbReference>
<keyword evidence="7" id="KW-0539">Nucleus</keyword>
<organism evidence="9 10">
    <name type="scientific">Mucor circinelloides f. circinelloides (strain 1006PhL)</name>
    <name type="common">Mucormycosis agent</name>
    <name type="synonym">Calyptromyces circinelloides</name>
    <dbReference type="NCBI Taxonomy" id="1220926"/>
    <lineage>
        <taxon>Eukaryota</taxon>
        <taxon>Fungi</taxon>
        <taxon>Fungi incertae sedis</taxon>
        <taxon>Mucoromycota</taxon>
        <taxon>Mucoromycotina</taxon>
        <taxon>Mucoromycetes</taxon>
        <taxon>Mucorales</taxon>
        <taxon>Mucorineae</taxon>
        <taxon>Mucoraceae</taxon>
        <taxon>Mucor</taxon>
    </lineage>
</organism>
<feature type="domain" description="Copper-fist" evidence="8">
    <location>
        <begin position="1"/>
        <end position="38"/>
    </location>
</feature>
<keyword evidence="10" id="KW-1185">Reference proteome</keyword>
<comment type="subcellular location">
    <subcellularLocation>
        <location evidence="1">Nucleus</location>
    </subcellularLocation>
</comment>
<evidence type="ECO:0000256" key="1">
    <source>
        <dbReference type="ARBA" id="ARBA00004123"/>
    </source>
</evidence>
<dbReference type="VEuPathDB" id="FungiDB:HMPREF1544_07216"/>
<dbReference type="OMA" id="CDECREQ"/>
<evidence type="ECO:0000256" key="5">
    <source>
        <dbReference type="ARBA" id="ARBA00023015"/>
    </source>
</evidence>
<accession>S2J8L2</accession>
<dbReference type="InterPro" id="IPR036395">
    <property type="entry name" value="Cu_fist_DNA-bd_dom_sf"/>
</dbReference>
<keyword evidence="6" id="KW-0804">Transcription</keyword>